<dbReference type="PANTHER" id="PTHR24020">
    <property type="entry name" value="COLLAGEN ALPHA"/>
    <property type="match status" value="1"/>
</dbReference>
<evidence type="ECO:0000259" key="1">
    <source>
        <dbReference type="PROSITE" id="PS50234"/>
    </source>
</evidence>
<dbReference type="InterPro" id="IPR050525">
    <property type="entry name" value="ECM_Assembly_Org"/>
</dbReference>
<dbReference type="Proteomes" id="UP001217089">
    <property type="component" value="Unassembled WGS sequence"/>
</dbReference>
<name>A0ABQ9F8M8_TEGGR</name>
<evidence type="ECO:0000313" key="3">
    <source>
        <dbReference type="Proteomes" id="UP001217089"/>
    </source>
</evidence>
<dbReference type="InterPro" id="IPR036465">
    <property type="entry name" value="vWFA_dom_sf"/>
</dbReference>
<protein>
    <recommendedName>
        <fullName evidence="1">VWFA domain-containing protein</fullName>
    </recommendedName>
</protein>
<dbReference type="SUPFAM" id="SSF53300">
    <property type="entry name" value="vWA-like"/>
    <property type="match status" value="1"/>
</dbReference>
<reference evidence="2 3" key="1">
    <citation type="submission" date="2022-12" db="EMBL/GenBank/DDBJ databases">
        <title>Chromosome-level genome of Tegillarca granosa.</title>
        <authorList>
            <person name="Kim J."/>
        </authorList>
    </citation>
    <scope>NUCLEOTIDE SEQUENCE [LARGE SCALE GENOMIC DNA]</scope>
    <source>
        <strain evidence="2">Teg-2019</strain>
        <tissue evidence="2">Adductor muscle</tissue>
    </source>
</reference>
<gene>
    <name evidence="2" type="ORF">KUTeg_010065</name>
</gene>
<organism evidence="2 3">
    <name type="scientific">Tegillarca granosa</name>
    <name type="common">Malaysian cockle</name>
    <name type="synonym">Anadara granosa</name>
    <dbReference type="NCBI Taxonomy" id="220873"/>
    <lineage>
        <taxon>Eukaryota</taxon>
        <taxon>Metazoa</taxon>
        <taxon>Spiralia</taxon>
        <taxon>Lophotrochozoa</taxon>
        <taxon>Mollusca</taxon>
        <taxon>Bivalvia</taxon>
        <taxon>Autobranchia</taxon>
        <taxon>Pteriomorphia</taxon>
        <taxon>Arcoida</taxon>
        <taxon>Arcoidea</taxon>
        <taxon>Arcidae</taxon>
        <taxon>Tegillarca</taxon>
    </lineage>
</organism>
<dbReference type="InterPro" id="IPR002035">
    <property type="entry name" value="VWF_A"/>
</dbReference>
<keyword evidence="3" id="KW-1185">Reference proteome</keyword>
<evidence type="ECO:0000313" key="2">
    <source>
        <dbReference type="EMBL" id="KAJ8312692.1"/>
    </source>
</evidence>
<feature type="domain" description="VWFA" evidence="1">
    <location>
        <begin position="1"/>
        <end position="118"/>
    </location>
</feature>
<comment type="caution">
    <text evidence="2">The sequence shown here is derived from an EMBL/GenBank/DDBJ whole genome shotgun (WGS) entry which is preliminary data.</text>
</comment>
<dbReference type="PANTHER" id="PTHR24020:SF84">
    <property type="entry name" value="VWFA DOMAIN-CONTAINING PROTEIN"/>
    <property type="match status" value="1"/>
</dbReference>
<proteinExistence type="predicted"/>
<sequence length="118" mass="13279">MADMLKALRRVSYGSGYETNTAAAIKQMRKEIFSPHRGSRKNHEVSKIGIVLTDGRSKKIIQTVFESLRAQKEGIHMFAIGIGTNTHSLELNAIASSPKEEYMFEVYNFEALDSIKEN</sequence>
<accession>A0ABQ9F8M8</accession>
<dbReference type="PROSITE" id="PS50234">
    <property type="entry name" value="VWFA"/>
    <property type="match status" value="1"/>
</dbReference>
<dbReference type="Pfam" id="PF00092">
    <property type="entry name" value="VWA"/>
    <property type="match status" value="1"/>
</dbReference>
<dbReference type="EMBL" id="JARBDR010000440">
    <property type="protein sequence ID" value="KAJ8312692.1"/>
    <property type="molecule type" value="Genomic_DNA"/>
</dbReference>
<dbReference type="Gene3D" id="3.40.50.410">
    <property type="entry name" value="von Willebrand factor, type A domain"/>
    <property type="match status" value="1"/>
</dbReference>